<evidence type="ECO:0000256" key="1">
    <source>
        <dbReference type="ARBA" id="ARBA00004370"/>
    </source>
</evidence>
<reference evidence="8" key="2">
    <citation type="submission" date="2025-09" db="UniProtKB">
        <authorList>
            <consortium name="Ensembl"/>
        </authorList>
    </citation>
    <scope>IDENTIFICATION</scope>
</reference>
<dbReference type="AlphaFoldDB" id="A0A8C4KG44"/>
<comment type="subcellular location">
    <subcellularLocation>
        <location evidence="1">Membrane</location>
    </subcellularLocation>
</comment>
<feature type="signal peptide" evidence="7">
    <location>
        <begin position="1"/>
        <end position="19"/>
    </location>
</feature>
<feature type="chain" id="PRO_5034618295" description="Ig-like domain-containing protein" evidence="7">
    <location>
        <begin position="20"/>
        <end position="101"/>
    </location>
</feature>
<accession>A0A8C4KG44</accession>
<keyword evidence="5" id="KW-0675">Receptor</keyword>
<evidence type="ECO:0008006" key="10">
    <source>
        <dbReference type="Google" id="ProtNLM"/>
    </source>
</evidence>
<dbReference type="PANTHER" id="PTHR19256:SF65">
    <property type="entry name" value="T CELL RECEPTOR GAMMA CONSTANT 1-RELATED"/>
    <property type="match status" value="1"/>
</dbReference>
<evidence type="ECO:0000256" key="3">
    <source>
        <dbReference type="ARBA" id="ARBA00022989"/>
    </source>
</evidence>
<dbReference type="InterPro" id="IPR051117">
    <property type="entry name" value="TRG_var/const_region"/>
</dbReference>
<evidence type="ECO:0000313" key="8">
    <source>
        <dbReference type="Ensembl" id="ENSDNVP00000023968.1"/>
    </source>
</evidence>
<keyword evidence="6" id="KW-0393">Immunoglobulin domain</keyword>
<keyword evidence="7" id="KW-0732">Signal</keyword>
<sequence length="101" mass="11382">MSHFLLPVALLSFYLKGFTVFLPQAPFQVSSPAGSMLLSASMTCRINTNTYIHWYHQRPGQLPERILYVSGQTPTFDDSSSNYLTPKDSGVYFCAYCTLML</sequence>
<dbReference type="PANTHER" id="PTHR19256">
    <property type="entry name" value="T-CELL RECEPTOR GAMMA CHAIN"/>
    <property type="match status" value="1"/>
</dbReference>
<organism evidence="8 9">
    <name type="scientific">Dromaius novaehollandiae</name>
    <name type="common">Emu</name>
    <dbReference type="NCBI Taxonomy" id="8790"/>
    <lineage>
        <taxon>Eukaryota</taxon>
        <taxon>Metazoa</taxon>
        <taxon>Chordata</taxon>
        <taxon>Craniata</taxon>
        <taxon>Vertebrata</taxon>
        <taxon>Euteleostomi</taxon>
        <taxon>Archelosauria</taxon>
        <taxon>Archosauria</taxon>
        <taxon>Dinosauria</taxon>
        <taxon>Saurischia</taxon>
        <taxon>Theropoda</taxon>
        <taxon>Coelurosauria</taxon>
        <taxon>Aves</taxon>
        <taxon>Palaeognathae</taxon>
        <taxon>Casuariiformes</taxon>
        <taxon>Dromaiidae</taxon>
        <taxon>Dromaius</taxon>
    </lineage>
</organism>
<evidence type="ECO:0000256" key="4">
    <source>
        <dbReference type="ARBA" id="ARBA00023136"/>
    </source>
</evidence>
<dbReference type="GO" id="GO:0016020">
    <property type="term" value="C:membrane"/>
    <property type="evidence" value="ECO:0007669"/>
    <property type="project" value="UniProtKB-SubCell"/>
</dbReference>
<keyword evidence="9" id="KW-1185">Reference proteome</keyword>
<dbReference type="InterPro" id="IPR013783">
    <property type="entry name" value="Ig-like_fold"/>
</dbReference>
<dbReference type="Ensembl" id="ENSDNVT00000028934.1">
    <property type="protein sequence ID" value="ENSDNVP00000023968.1"/>
    <property type="gene ID" value="ENSDNVG00000016648.1"/>
</dbReference>
<reference evidence="8" key="1">
    <citation type="submission" date="2025-08" db="UniProtKB">
        <authorList>
            <consortium name="Ensembl"/>
        </authorList>
    </citation>
    <scope>IDENTIFICATION</scope>
</reference>
<protein>
    <recommendedName>
        <fullName evidence="10">Ig-like domain-containing protein</fullName>
    </recommendedName>
</protein>
<keyword evidence="2" id="KW-0812">Transmembrane</keyword>
<evidence type="ECO:0000256" key="5">
    <source>
        <dbReference type="ARBA" id="ARBA00023170"/>
    </source>
</evidence>
<proteinExistence type="predicted"/>
<dbReference type="InterPro" id="IPR036179">
    <property type="entry name" value="Ig-like_dom_sf"/>
</dbReference>
<keyword evidence="4" id="KW-0472">Membrane</keyword>
<evidence type="ECO:0000256" key="6">
    <source>
        <dbReference type="ARBA" id="ARBA00023319"/>
    </source>
</evidence>
<dbReference type="Proteomes" id="UP000694423">
    <property type="component" value="Unplaced"/>
</dbReference>
<keyword evidence="3" id="KW-1133">Transmembrane helix</keyword>
<dbReference type="SUPFAM" id="SSF48726">
    <property type="entry name" value="Immunoglobulin"/>
    <property type="match status" value="1"/>
</dbReference>
<evidence type="ECO:0000256" key="2">
    <source>
        <dbReference type="ARBA" id="ARBA00022692"/>
    </source>
</evidence>
<dbReference type="Gene3D" id="2.60.40.10">
    <property type="entry name" value="Immunoglobulins"/>
    <property type="match status" value="1"/>
</dbReference>
<evidence type="ECO:0000313" key="9">
    <source>
        <dbReference type="Proteomes" id="UP000694423"/>
    </source>
</evidence>
<name>A0A8C4KG44_DRONO</name>
<evidence type="ECO:0000256" key="7">
    <source>
        <dbReference type="SAM" id="SignalP"/>
    </source>
</evidence>